<feature type="region of interest" description="Disordered" evidence="1">
    <location>
        <begin position="313"/>
        <end position="337"/>
    </location>
</feature>
<dbReference type="EMBL" id="KQ030510">
    <property type="protein sequence ID" value="KJZ76694.1"/>
    <property type="molecule type" value="Genomic_DNA"/>
</dbReference>
<evidence type="ECO:0000313" key="2">
    <source>
        <dbReference type="EMBL" id="KJZ76694.1"/>
    </source>
</evidence>
<evidence type="ECO:0000256" key="1">
    <source>
        <dbReference type="SAM" id="MobiDB-lite"/>
    </source>
</evidence>
<sequence length="337" mass="38122">MKEPSKSPPPLVTECPDVPIDWRRVQRQHDFALLCEIQDKTKRPQETPSQLEGPALDQLRVVLGAPLDVDDESPIDLEPRYFVVGDGSLADDLRAKAMQQIEPIDVARLHKRQWSGCQELARRSLADARRIARCCESTAWRASRWSTHRYVSERGRPEAAQVSRAAGSTSFHYFAAGSYRMWPRGPGWRDWLYDPDVPHAMGTVYDMAAPREAAVLRSELLFATSLLKASVLDSDMFLEHKTCPILVVSFHARFSARVLQVHLESGHMVVRASRLLDLHAGHGSQDFARVVRWLDCRPMGDTRWECADSTWQQDEPVAASSEKREPPRHAMAIVQPA</sequence>
<evidence type="ECO:0000313" key="3">
    <source>
        <dbReference type="Proteomes" id="UP000054481"/>
    </source>
</evidence>
<name>A0A0F8A696_9HYPO</name>
<organism evidence="2 3">
    <name type="scientific">Hirsutella minnesotensis 3608</name>
    <dbReference type="NCBI Taxonomy" id="1043627"/>
    <lineage>
        <taxon>Eukaryota</taxon>
        <taxon>Fungi</taxon>
        <taxon>Dikarya</taxon>
        <taxon>Ascomycota</taxon>
        <taxon>Pezizomycotina</taxon>
        <taxon>Sordariomycetes</taxon>
        <taxon>Hypocreomycetidae</taxon>
        <taxon>Hypocreales</taxon>
        <taxon>Ophiocordycipitaceae</taxon>
        <taxon>Hirsutella</taxon>
    </lineage>
</organism>
<reference evidence="2 3" key="1">
    <citation type="journal article" date="2014" name="Genome Biol. Evol.">
        <title>Comparative genomics and transcriptomics analyses reveal divergent lifestyle features of nematode endoparasitic fungus Hirsutella minnesotensis.</title>
        <authorList>
            <person name="Lai Y."/>
            <person name="Liu K."/>
            <person name="Zhang X."/>
            <person name="Zhang X."/>
            <person name="Li K."/>
            <person name="Wang N."/>
            <person name="Shu C."/>
            <person name="Wu Y."/>
            <person name="Wang C."/>
            <person name="Bushley K.E."/>
            <person name="Xiang M."/>
            <person name="Liu X."/>
        </authorList>
    </citation>
    <scope>NUCLEOTIDE SEQUENCE [LARGE SCALE GENOMIC DNA]</scope>
    <source>
        <strain evidence="2 3">3608</strain>
    </source>
</reference>
<dbReference type="OrthoDB" id="4177740at2759"/>
<gene>
    <name evidence="2" type="ORF">HIM_04030</name>
</gene>
<accession>A0A0F8A696</accession>
<dbReference type="AlphaFoldDB" id="A0A0F8A696"/>
<protein>
    <submittedName>
        <fullName evidence="2">Uncharacterized protein</fullName>
    </submittedName>
</protein>
<keyword evidence="3" id="KW-1185">Reference proteome</keyword>
<proteinExistence type="predicted"/>
<dbReference type="Proteomes" id="UP000054481">
    <property type="component" value="Unassembled WGS sequence"/>
</dbReference>